<name>A0A6J2Y4Y2_SITOR</name>
<dbReference type="AlphaFoldDB" id="A0A6J2Y4Y2"/>
<sequence length="327" mass="37603">MENTRNTGYKYCVVPLCTSSTVKNPDKIFIRVPEDKKRRIKWLKACRRYVGDYSTKTTHIRVCEDHFNIAEDMDKYVKFKLMGGKKIMKSHVVPHIFDCQPDRKRTFSVPPRSAAVNRIKRRLVDEAVATCSTTTIPGILQTSVSPQSDPQPITDMAMDLESVDATLPQTSIPLKRDVSVQAHRRVMFRSKAVQCKINLGVNVSLSPIKIYNKDITKKQETNLLKNIYDSPFSVKSSENRFNEDDSDSDFLVVSEARSSHSEVSEELSDEKKNSFKSICLSSTIMKLENRPRLYLGLPDDAYYVVHLLEKYCKIESMYIYIFNFKKN</sequence>
<dbReference type="GO" id="GO:0008270">
    <property type="term" value="F:zinc ion binding"/>
    <property type="evidence" value="ECO:0007669"/>
    <property type="project" value="UniProtKB-KW"/>
</dbReference>
<protein>
    <submittedName>
        <fullName evidence="8">Uncharacterized protein LOC115883783</fullName>
    </submittedName>
</protein>
<accession>A0A6J2Y4Y2</accession>
<dbReference type="SMART" id="SM00980">
    <property type="entry name" value="THAP"/>
    <property type="match status" value="1"/>
</dbReference>
<organism evidence="7 8">
    <name type="scientific">Sitophilus oryzae</name>
    <name type="common">Rice weevil</name>
    <name type="synonym">Curculio oryzae</name>
    <dbReference type="NCBI Taxonomy" id="7048"/>
    <lineage>
        <taxon>Eukaryota</taxon>
        <taxon>Metazoa</taxon>
        <taxon>Ecdysozoa</taxon>
        <taxon>Arthropoda</taxon>
        <taxon>Hexapoda</taxon>
        <taxon>Insecta</taxon>
        <taxon>Pterygota</taxon>
        <taxon>Neoptera</taxon>
        <taxon>Endopterygota</taxon>
        <taxon>Coleoptera</taxon>
        <taxon>Polyphaga</taxon>
        <taxon>Cucujiformia</taxon>
        <taxon>Curculionidae</taxon>
        <taxon>Dryophthorinae</taxon>
        <taxon>Sitophilus</taxon>
    </lineage>
</organism>
<feature type="domain" description="THAP-type" evidence="6">
    <location>
        <begin position="1"/>
        <end position="97"/>
    </location>
</feature>
<keyword evidence="4 5" id="KW-0238">DNA-binding</keyword>
<dbReference type="RefSeq" id="XP_030758054.1">
    <property type="nucleotide sequence ID" value="XM_030902194.1"/>
</dbReference>
<evidence type="ECO:0000256" key="2">
    <source>
        <dbReference type="ARBA" id="ARBA00022771"/>
    </source>
</evidence>
<gene>
    <name evidence="8" type="primary">LOC115883783</name>
</gene>
<dbReference type="InterPro" id="IPR052224">
    <property type="entry name" value="THAP_domain_protein"/>
</dbReference>
<evidence type="ECO:0000313" key="8">
    <source>
        <dbReference type="RefSeq" id="XP_030758054.1"/>
    </source>
</evidence>
<dbReference type="PROSITE" id="PS50950">
    <property type="entry name" value="ZF_THAP"/>
    <property type="match status" value="1"/>
</dbReference>
<dbReference type="OrthoDB" id="8196774at2759"/>
<dbReference type="Proteomes" id="UP000504635">
    <property type="component" value="Unplaced"/>
</dbReference>
<dbReference type="PANTHER" id="PTHR46927">
    <property type="entry name" value="AGAP005574-PA"/>
    <property type="match status" value="1"/>
</dbReference>
<evidence type="ECO:0000256" key="1">
    <source>
        <dbReference type="ARBA" id="ARBA00022723"/>
    </source>
</evidence>
<evidence type="ECO:0000256" key="3">
    <source>
        <dbReference type="ARBA" id="ARBA00022833"/>
    </source>
</evidence>
<keyword evidence="3" id="KW-0862">Zinc</keyword>
<dbReference type="GeneID" id="115883783"/>
<keyword evidence="1" id="KW-0479">Metal-binding</keyword>
<proteinExistence type="predicted"/>
<dbReference type="GO" id="GO:0003677">
    <property type="term" value="F:DNA binding"/>
    <property type="evidence" value="ECO:0007669"/>
    <property type="project" value="UniProtKB-UniRule"/>
</dbReference>
<dbReference type="Pfam" id="PF05485">
    <property type="entry name" value="THAP"/>
    <property type="match status" value="1"/>
</dbReference>
<evidence type="ECO:0000313" key="7">
    <source>
        <dbReference type="Proteomes" id="UP000504635"/>
    </source>
</evidence>
<evidence type="ECO:0000259" key="6">
    <source>
        <dbReference type="PROSITE" id="PS50950"/>
    </source>
</evidence>
<dbReference type="InterPro" id="IPR006612">
    <property type="entry name" value="THAP_Znf"/>
</dbReference>
<dbReference type="SUPFAM" id="SSF57716">
    <property type="entry name" value="Glucocorticoid receptor-like (DNA-binding domain)"/>
    <property type="match status" value="1"/>
</dbReference>
<reference evidence="8" key="1">
    <citation type="submission" date="2025-08" db="UniProtKB">
        <authorList>
            <consortium name="RefSeq"/>
        </authorList>
    </citation>
    <scope>IDENTIFICATION</scope>
    <source>
        <tissue evidence="8">Gonads</tissue>
    </source>
</reference>
<dbReference type="PANTHER" id="PTHR46927:SF3">
    <property type="entry name" value="THAP-TYPE DOMAIN-CONTAINING PROTEIN"/>
    <property type="match status" value="1"/>
</dbReference>
<dbReference type="InParanoid" id="A0A6J2Y4Y2"/>
<evidence type="ECO:0000256" key="5">
    <source>
        <dbReference type="PROSITE-ProRule" id="PRU00309"/>
    </source>
</evidence>
<keyword evidence="2 5" id="KW-0863">Zinc-finger</keyword>
<keyword evidence="7" id="KW-1185">Reference proteome</keyword>
<evidence type="ECO:0000256" key="4">
    <source>
        <dbReference type="ARBA" id="ARBA00023125"/>
    </source>
</evidence>
<dbReference type="KEGG" id="soy:115883783"/>